<dbReference type="Pfam" id="PF00364">
    <property type="entry name" value="Biotin_lipoyl"/>
    <property type="match status" value="1"/>
</dbReference>
<proteinExistence type="predicted"/>
<dbReference type="OrthoDB" id="163546at2"/>
<dbReference type="AlphaFoldDB" id="A0A410VJ54"/>
<gene>
    <name evidence="6" type="ORF">GCM10010987_44890</name>
    <name evidence="7" type="ORF">XH86_35960</name>
</gene>
<dbReference type="PANTHER" id="PTHR45266:SF3">
    <property type="entry name" value="OXALOACETATE DECARBOXYLASE ALPHA CHAIN"/>
    <property type="match status" value="1"/>
</dbReference>
<evidence type="ECO:0000256" key="3">
    <source>
        <dbReference type="ARBA" id="ARBA00023267"/>
    </source>
</evidence>
<dbReference type="EMBL" id="CP030058">
    <property type="protein sequence ID" value="QOZ64219.1"/>
    <property type="molecule type" value="Genomic_DNA"/>
</dbReference>
<dbReference type="GO" id="GO:0006633">
    <property type="term" value="P:fatty acid biosynthetic process"/>
    <property type="evidence" value="ECO:0007669"/>
    <property type="project" value="UniProtKB-UniPathway"/>
</dbReference>
<accession>A0A410VJ54</accession>
<dbReference type="GeneID" id="39481141"/>
<keyword evidence="8" id="KW-1185">Reference proteome</keyword>
<evidence type="ECO:0000313" key="6">
    <source>
        <dbReference type="EMBL" id="GGI27538.1"/>
    </source>
</evidence>
<dbReference type="InterPro" id="IPR011053">
    <property type="entry name" value="Single_hybrid_motif"/>
</dbReference>
<evidence type="ECO:0000256" key="4">
    <source>
        <dbReference type="RuleBase" id="RU364072"/>
    </source>
</evidence>
<dbReference type="EMBL" id="BMHC01000010">
    <property type="protein sequence ID" value="GGI27538.1"/>
    <property type="molecule type" value="Genomic_DNA"/>
</dbReference>
<keyword evidence="4" id="KW-0275">Fatty acid biosynthesis</keyword>
<dbReference type="InterPro" id="IPR000089">
    <property type="entry name" value="Biotin_lipoyl"/>
</dbReference>
<organism evidence="6 9">
    <name type="scientific">Bradyrhizobium guangdongense</name>
    <dbReference type="NCBI Taxonomy" id="1325090"/>
    <lineage>
        <taxon>Bacteria</taxon>
        <taxon>Pseudomonadati</taxon>
        <taxon>Pseudomonadota</taxon>
        <taxon>Alphaproteobacteria</taxon>
        <taxon>Hyphomicrobiales</taxon>
        <taxon>Nitrobacteraceae</taxon>
        <taxon>Bradyrhizobium</taxon>
    </lineage>
</organism>
<evidence type="ECO:0000259" key="5">
    <source>
        <dbReference type="PROSITE" id="PS50968"/>
    </source>
</evidence>
<sequence>MDLKQIEVFCRKAAELNLQKIELKRGDIRLLLIAAAEVTSAFTSAPLSLQKADSLGSNQEGHKIRALTDGVFYRSDVQGGSPAVEVGQTITKGQIVAVVESMKTLFRVEADRAGTVRAILPDDGQVVCAGDTLLVLE</sequence>
<evidence type="ECO:0000313" key="7">
    <source>
        <dbReference type="EMBL" id="QOZ64219.1"/>
    </source>
</evidence>
<dbReference type="RefSeq" id="WP_128929632.1">
    <property type="nucleotide sequence ID" value="NZ_BMHC01000010.1"/>
</dbReference>
<dbReference type="SUPFAM" id="SSF51230">
    <property type="entry name" value="Single hybrid motif"/>
    <property type="match status" value="1"/>
</dbReference>
<dbReference type="InterPro" id="IPR001249">
    <property type="entry name" value="AcCoA_biotinCC"/>
</dbReference>
<name>A0A410VJ54_9BRAD</name>
<dbReference type="PANTHER" id="PTHR45266">
    <property type="entry name" value="OXALOACETATE DECARBOXYLASE ALPHA CHAIN"/>
    <property type="match status" value="1"/>
</dbReference>
<evidence type="ECO:0000313" key="8">
    <source>
        <dbReference type="Proteomes" id="UP000593880"/>
    </source>
</evidence>
<reference evidence="6" key="1">
    <citation type="journal article" date="2014" name="Int. J. Syst. Evol. Microbiol.">
        <title>Complete genome sequence of Corynebacterium casei LMG S-19264T (=DSM 44701T), isolated from a smear-ripened cheese.</title>
        <authorList>
            <consortium name="US DOE Joint Genome Institute (JGI-PGF)"/>
            <person name="Walter F."/>
            <person name="Albersmeier A."/>
            <person name="Kalinowski J."/>
            <person name="Ruckert C."/>
        </authorList>
    </citation>
    <scope>NUCLEOTIDE SEQUENCE</scope>
    <source>
        <strain evidence="6">CGMCC 1.15034</strain>
    </source>
</reference>
<comment type="pathway">
    <text evidence="4">Lipid metabolism; fatty acid biosynthesis.</text>
</comment>
<keyword evidence="7" id="KW-0614">Plasmid</keyword>
<dbReference type="GO" id="GO:0003989">
    <property type="term" value="F:acetyl-CoA carboxylase activity"/>
    <property type="evidence" value="ECO:0007669"/>
    <property type="project" value="InterPro"/>
</dbReference>
<evidence type="ECO:0000313" key="9">
    <source>
        <dbReference type="Proteomes" id="UP000625079"/>
    </source>
</evidence>
<comment type="function">
    <text evidence="1 4">This protein is a component of the acetyl coenzyme A carboxylase complex; first, biotin carboxylase catalyzes the carboxylation of the carrier protein and then the transcarboxylase transfers the carboxyl group to form malonyl-CoA.</text>
</comment>
<dbReference type="CDD" id="cd06850">
    <property type="entry name" value="biotinyl_domain"/>
    <property type="match status" value="1"/>
</dbReference>
<evidence type="ECO:0000256" key="1">
    <source>
        <dbReference type="ARBA" id="ARBA00003761"/>
    </source>
</evidence>
<dbReference type="Proteomes" id="UP000593880">
    <property type="component" value="Plasmid unnamed"/>
</dbReference>
<feature type="domain" description="Lipoyl-binding" evidence="5">
    <location>
        <begin position="52"/>
        <end position="137"/>
    </location>
</feature>
<dbReference type="PROSITE" id="PS50968">
    <property type="entry name" value="BIOTINYL_LIPOYL"/>
    <property type="match status" value="1"/>
</dbReference>
<keyword evidence="4" id="KW-0444">Lipid biosynthesis</keyword>
<keyword evidence="4" id="KW-0276">Fatty acid metabolism</keyword>
<keyword evidence="3 4" id="KW-0092">Biotin</keyword>
<evidence type="ECO:0000256" key="2">
    <source>
        <dbReference type="ARBA" id="ARBA00017562"/>
    </source>
</evidence>
<dbReference type="PRINTS" id="PR01071">
    <property type="entry name" value="ACOABIOTINCC"/>
</dbReference>
<reference evidence="6" key="3">
    <citation type="submission" date="2022-12" db="EMBL/GenBank/DDBJ databases">
        <authorList>
            <person name="Sun Q."/>
            <person name="Zhou Y."/>
        </authorList>
    </citation>
    <scope>NUCLEOTIDE SEQUENCE</scope>
    <source>
        <strain evidence="6">CGMCC 1.15034</strain>
    </source>
</reference>
<dbReference type="InterPro" id="IPR050709">
    <property type="entry name" value="Biotin_Carboxyl_Carrier/Decarb"/>
</dbReference>
<dbReference type="GO" id="GO:0009317">
    <property type="term" value="C:acetyl-CoA carboxylase complex"/>
    <property type="evidence" value="ECO:0007669"/>
    <property type="project" value="InterPro"/>
</dbReference>
<reference evidence="7 8" key="2">
    <citation type="submission" date="2018-06" db="EMBL/GenBank/DDBJ databases">
        <title>Comparative genomics of rhizobia nodulating Arachis hypogaea in China.</title>
        <authorList>
            <person name="Li Y."/>
        </authorList>
    </citation>
    <scope>NUCLEOTIDE SEQUENCE [LARGE SCALE GENOMIC DNA]</scope>
    <source>
        <strain evidence="7 8">CCBAU 51658</strain>
        <plasmid evidence="7 8">unnamed</plasmid>
    </source>
</reference>
<dbReference type="Proteomes" id="UP000625079">
    <property type="component" value="Unassembled WGS sequence"/>
</dbReference>
<dbReference type="Gene3D" id="2.40.50.100">
    <property type="match status" value="1"/>
</dbReference>
<keyword evidence="4" id="KW-0443">Lipid metabolism</keyword>
<protein>
    <recommendedName>
        <fullName evidence="2 4">Biotin carboxyl carrier protein of acetyl-CoA carboxylase</fullName>
    </recommendedName>
</protein>
<geneLocation type="plasmid" evidence="7 8">
    <name>unnamed</name>
</geneLocation>